<reference evidence="1 2" key="1">
    <citation type="journal article" date="2022" name="Hortic Res">
        <title>A haplotype resolved chromosomal level avocado genome allows analysis of novel avocado genes.</title>
        <authorList>
            <person name="Nath O."/>
            <person name="Fletcher S.J."/>
            <person name="Hayward A."/>
            <person name="Shaw L.M."/>
            <person name="Masouleh A.K."/>
            <person name="Furtado A."/>
            <person name="Henry R.J."/>
            <person name="Mitter N."/>
        </authorList>
    </citation>
    <scope>NUCLEOTIDE SEQUENCE [LARGE SCALE GENOMIC DNA]</scope>
    <source>
        <strain evidence="2">cv. Hass</strain>
    </source>
</reference>
<gene>
    <name evidence="1" type="ORF">MRB53_019044</name>
</gene>
<comment type="caution">
    <text evidence="1">The sequence shown here is derived from an EMBL/GenBank/DDBJ whole genome shotgun (WGS) entry which is preliminary data.</text>
</comment>
<organism evidence="1 2">
    <name type="scientific">Persea americana</name>
    <name type="common">Avocado</name>
    <dbReference type="NCBI Taxonomy" id="3435"/>
    <lineage>
        <taxon>Eukaryota</taxon>
        <taxon>Viridiplantae</taxon>
        <taxon>Streptophyta</taxon>
        <taxon>Embryophyta</taxon>
        <taxon>Tracheophyta</taxon>
        <taxon>Spermatophyta</taxon>
        <taxon>Magnoliopsida</taxon>
        <taxon>Magnoliidae</taxon>
        <taxon>Laurales</taxon>
        <taxon>Lauraceae</taxon>
        <taxon>Persea</taxon>
    </lineage>
</organism>
<keyword evidence="2" id="KW-1185">Reference proteome</keyword>
<accession>A0ACC2M9L4</accession>
<proteinExistence type="predicted"/>
<protein>
    <submittedName>
        <fullName evidence="1">Uncharacterized protein</fullName>
    </submittedName>
</protein>
<evidence type="ECO:0000313" key="1">
    <source>
        <dbReference type="EMBL" id="KAJ8642350.1"/>
    </source>
</evidence>
<sequence length="801" mass="87139">MGSSSLLLYSTHFTLVFFILASFSSSHFALNITSILSAYPDLSDFTNLLSSTSIPSDLSLRSSLTLLAVPNHLLRLSLPRLHSSSSLPDALRLHVLLQYLSLADLRRLPPSTNTTITTLLQTTGRALNSNGAVNLTLSPTGSVTVRSLSSNATVLSQIATVPYNLSILSVDSLIIPPNLDLTASENRPPLGLNITRVLIDARTFNVAASMLAASGVAAEFEADERGAGITVFVPTDSAFAELPATERLQSLPAERKVVVLKYHVLHSYYPLGSLESIVNPVQPTLATEESGAGRFTLNITRVNGSVAIDTGVVQASITQTVFDQNPVSIFAVSRVLLPKDVFGVVGKGGRGGGAPAPEMGAAPENSAAGVEVPPTQVVAPPGFHEEIRSGGGDGRRASGGAVASAILIYLWRKWVDSSSKPLIDYNSHLVDLTLVRNATDRGAVCLDGTPPGYHFQKGFGSGSNNWLLHIEGGGWCNSVPSCSARMRSKHGSSNFMEHKDSFYGILSHEQSQNPDFYNWNKVKIRYCDGGSFSGNSKYEDQNETKLLFRGQLIWEAIMDELLSMGLANAGQALLSGCSAGGLATLIHCDDFRALLPKVATVKCLADGALFLDEEDISGRRTMRSVYHDVVILQGIEKSLQRDCVSHLKPTQCFFPKMIIENINTPLFLVNSAYDFWQIQHVLAPDTSDPHNAWLKCKMDIRDCSSNQIERLQGFRASMLKTLSSFQHNKDGGLLITSCYIHCQTWMTSTWHSSNSPRINNKTIAEAFGDWYFSRREVKEIDCPYPCNPTCFNMVFSELHGD</sequence>
<name>A0ACC2M9L4_PERAE</name>
<evidence type="ECO:0000313" key="2">
    <source>
        <dbReference type="Proteomes" id="UP001234297"/>
    </source>
</evidence>
<dbReference type="EMBL" id="CM056813">
    <property type="protein sequence ID" value="KAJ8642350.1"/>
    <property type="molecule type" value="Genomic_DNA"/>
</dbReference>
<dbReference type="Proteomes" id="UP001234297">
    <property type="component" value="Chromosome 5"/>
</dbReference>